<dbReference type="Proteomes" id="UP000828390">
    <property type="component" value="Unassembled WGS sequence"/>
</dbReference>
<reference evidence="1" key="2">
    <citation type="submission" date="2020-11" db="EMBL/GenBank/DDBJ databases">
        <authorList>
            <person name="McCartney M.A."/>
            <person name="Auch B."/>
            <person name="Kono T."/>
            <person name="Mallez S."/>
            <person name="Becker A."/>
            <person name="Gohl D.M."/>
            <person name="Silverstein K.A.T."/>
            <person name="Koren S."/>
            <person name="Bechman K.B."/>
            <person name="Herman A."/>
            <person name="Abrahante J.E."/>
            <person name="Garbe J."/>
        </authorList>
    </citation>
    <scope>NUCLEOTIDE SEQUENCE</scope>
    <source>
        <strain evidence="1">Duluth1</strain>
        <tissue evidence="1">Whole animal</tissue>
    </source>
</reference>
<comment type="caution">
    <text evidence="1">The sequence shown here is derived from an EMBL/GenBank/DDBJ whole genome shotgun (WGS) entry which is preliminary data.</text>
</comment>
<name>A0A9D4H3F4_DREPO</name>
<organism evidence="1 2">
    <name type="scientific">Dreissena polymorpha</name>
    <name type="common">Zebra mussel</name>
    <name type="synonym">Mytilus polymorpha</name>
    <dbReference type="NCBI Taxonomy" id="45954"/>
    <lineage>
        <taxon>Eukaryota</taxon>
        <taxon>Metazoa</taxon>
        <taxon>Spiralia</taxon>
        <taxon>Lophotrochozoa</taxon>
        <taxon>Mollusca</taxon>
        <taxon>Bivalvia</taxon>
        <taxon>Autobranchia</taxon>
        <taxon>Heteroconchia</taxon>
        <taxon>Euheterodonta</taxon>
        <taxon>Imparidentia</taxon>
        <taxon>Neoheterodontei</taxon>
        <taxon>Myida</taxon>
        <taxon>Dreissenoidea</taxon>
        <taxon>Dreissenidae</taxon>
        <taxon>Dreissena</taxon>
    </lineage>
</organism>
<protein>
    <submittedName>
        <fullName evidence="1">Uncharacterized protein</fullName>
    </submittedName>
</protein>
<evidence type="ECO:0000313" key="1">
    <source>
        <dbReference type="EMBL" id="KAH3826693.1"/>
    </source>
</evidence>
<reference evidence="1" key="1">
    <citation type="journal article" date="2019" name="bioRxiv">
        <title>The Genome of the Zebra Mussel, Dreissena polymorpha: A Resource for Invasive Species Research.</title>
        <authorList>
            <person name="McCartney M.A."/>
            <person name="Auch B."/>
            <person name="Kono T."/>
            <person name="Mallez S."/>
            <person name="Zhang Y."/>
            <person name="Obille A."/>
            <person name="Becker A."/>
            <person name="Abrahante J.E."/>
            <person name="Garbe J."/>
            <person name="Badalamenti J.P."/>
            <person name="Herman A."/>
            <person name="Mangelson H."/>
            <person name="Liachko I."/>
            <person name="Sullivan S."/>
            <person name="Sone E.D."/>
            <person name="Koren S."/>
            <person name="Silverstein K.A.T."/>
            <person name="Beckman K.B."/>
            <person name="Gohl D.M."/>
        </authorList>
    </citation>
    <scope>NUCLEOTIDE SEQUENCE</scope>
    <source>
        <strain evidence="1">Duluth1</strain>
        <tissue evidence="1">Whole animal</tissue>
    </source>
</reference>
<gene>
    <name evidence="1" type="ORF">DPMN_128603</name>
</gene>
<dbReference type="EMBL" id="JAIWYP010000005">
    <property type="protein sequence ID" value="KAH3826693.1"/>
    <property type="molecule type" value="Genomic_DNA"/>
</dbReference>
<evidence type="ECO:0000313" key="2">
    <source>
        <dbReference type="Proteomes" id="UP000828390"/>
    </source>
</evidence>
<accession>A0A9D4H3F4</accession>
<proteinExistence type="predicted"/>
<sequence length="72" mass="8123">MFSTTGCCIVFHNSSLVFLCDKRILRTFLMQELVKTLICIGDSRSPCPVPFPLRTIGFTMVDSEHMQIALDP</sequence>
<keyword evidence="2" id="KW-1185">Reference proteome</keyword>
<dbReference type="AlphaFoldDB" id="A0A9D4H3F4"/>